<feature type="chain" id="PRO_5039518840" evidence="4">
    <location>
        <begin position="24"/>
        <end position="344"/>
    </location>
</feature>
<dbReference type="Pfam" id="PF03480">
    <property type="entry name" value="DctP"/>
    <property type="match status" value="1"/>
</dbReference>
<evidence type="ECO:0000313" key="5">
    <source>
        <dbReference type="EMBL" id="TQR11870.1"/>
    </source>
</evidence>
<keyword evidence="2" id="KW-0813">Transport</keyword>
<dbReference type="PROSITE" id="PS51257">
    <property type="entry name" value="PROKAR_LIPOPROTEIN"/>
    <property type="match status" value="1"/>
</dbReference>
<dbReference type="PIRSF" id="PIRSF006470">
    <property type="entry name" value="DctB"/>
    <property type="match status" value="1"/>
</dbReference>
<accession>A0A544T338</accession>
<keyword evidence="3 4" id="KW-0732">Signal</keyword>
<evidence type="ECO:0000313" key="6">
    <source>
        <dbReference type="Proteomes" id="UP000317316"/>
    </source>
</evidence>
<dbReference type="GO" id="GO:0030288">
    <property type="term" value="C:outer membrane-bounded periplasmic space"/>
    <property type="evidence" value="ECO:0007669"/>
    <property type="project" value="InterPro"/>
</dbReference>
<evidence type="ECO:0000256" key="1">
    <source>
        <dbReference type="ARBA" id="ARBA00009023"/>
    </source>
</evidence>
<comment type="similarity">
    <text evidence="1">Belongs to the bacterial solute-binding protein 7 family.</text>
</comment>
<name>A0A544T338_9BACI</name>
<dbReference type="RefSeq" id="WP_142539654.1">
    <property type="nucleotide sequence ID" value="NZ_BMIE01000001.1"/>
</dbReference>
<dbReference type="InterPro" id="IPR004682">
    <property type="entry name" value="TRAP_DctP"/>
</dbReference>
<dbReference type="Gene3D" id="3.40.190.170">
    <property type="entry name" value="Bacterial extracellular solute-binding protein, family 7"/>
    <property type="match status" value="1"/>
</dbReference>
<dbReference type="Proteomes" id="UP000317316">
    <property type="component" value="Unassembled WGS sequence"/>
</dbReference>
<keyword evidence="6" id="KW-1185">Reference proteome</keyword>
<dbReference type="GO" id="GO:0055085">
    <property type="term" value="P:transmembrane transport"/>
    <property type="evidence" value="ECO:0007669"/>
    <property type="project" value="InterPro"/>
</dbReference>
<dbReference type="OrthoDB" id="9776801at2"/>
<evidence type="ECO:0000256" key="4">
    <source>
        <dbReference type="SAM" id="SignalP"/>
    </source>
</evidence>
<feature type="signal peptide" evidence="4">
    <location>
        <begin position="1"/>
        <end position="23"/>
    </location>
</feature>
<dbReference type="PANTHER" id="PTHR33376">
    <property type="match status" value="1"/>
</dbReference>
<evidence type="ECO:0000256" key="3">
    <source>
        <dbReference type="ARBA" id="ARBA00022729"/>
    </source>
</evidence>
<protein>
    <submittedName>
        <fullName evidence="5">DctP family TRAP transporter solute-binding subunit</fullName>
    </submittedName>
</protein>
<gene>
    <name evidence="5" type="ORF">FG382_14760</name>
</gene>
<dbReference type="NCBIfam" id="NF037995">
    <property type="entry name" value="TRAP_S1"/>
    <property type="match status" value="1"/>
</dbReference>
<dbReference type="NCBIfam" id="TIGR00787">
    <property type="entry name" value="dctP"/>
    <property type="match status" value="1"/>
</dbReference>
<dbReference type="PANTHER" id="PTHR33376:SF7">
    <property type="entry name" value="C4-DICARBOXYLATE-BINDING PROTEIN DCTB"/>
    <property type="match status" value="1"/>
</dbReference>
<evidence type="ECO:0000256" key="2">
    <source>
        <dbReference type="ARBA" id="ARBA00022448"/>
    </source>
</evidence>
<dbReference type="InterPro" id="IPR038404">
    <property type="entry name" value="TRAP_DctP_sf"/>
</dbReference>
<dbReference type="SUPFAM" id="SSF53850">
    <property type="entry name" value="Periplasmic binding protein-like II"/>
    <property type="match status" value="1"/>
</dbReference>
<dbReference type="EMBL" id="VDGH01000008">
    <property type="protein sequence ID" value="TQR11870.1"/>
    <property type="molecule type" value="Genomic_DNA"/>
</dbReference>
<dbReference type="InterPro" id="IPR018389">
    <property type="entry name" value="DctP_fam"/>
</dbReference>
<organism evidence="5 6">
    <name type="scientific">Psychrobacillus lasiicapitis</name>
    <dbReference type="NCBI Taxonomy" id="1636719"/>
    <lineage>
        <taxon>Bacteria</taxon>
        <taxon>Bacillati</taxon>
        <taxon>Bacillota</taxon>
        <taxon>Bacilli</taxon>
        <taxon>Bacillales</taxon>
        <taxon>Bacillaceae</taxon>
        <taxon>Psychrobacillus</taxon>
    </lineage>
</organism>
<dbReference type="AlphaFoldDB" id="A0A544T338"/>
<comment type="caution">
    <text evidence="5">The sequence shown here is derived from an EMBL/GenBank/DDBJ whole genome shotgun (WGS) entry which is preliminary data.</text>
</comment>
<reference evidence="5 6" key="1">
    <citation type="submission" date="2019-05" db="EMBL/GenBank/DDBJ databases">
        <title>Psychrobacillus vulpis sp. nov., a new species isolated from feces of a red fox that inhabits in The Tablas de Daimiel Natural Park, Albacete, Spain.</title>
        <authorList>
            <person name="Rodriguez M."/>
            <person name="Reina J.C."/>
            <person name="Bejar V."/>
            <person name="Llamas I."/>
        </authorList>
    </citation>
    <scope>NUCLEOTIDE SEQUENCE [LARGE SCALE GENOMIC DNA]</scope>
    <source>
        <strain evidence="5 6">NEAU-3TGS17</strain>
    </source>
</reference>
<proteinExistence type="inferred from homology"/>
<sequence>MRNFKRGFMIVSIVLLMMLSACGNKKSSEPSATSSNEVQEITIKLAHEVSENTSQHVGSLAVKDYIEKESGGKIKVQIYPNGQLFGDKDVYQQLVANNVQITQIDMAKLVGEDTRFNIPSMPFLFNGDDEAVKFWDSEKGLEILKSLDKDGIYGIAMWPNGQKHLTNDKRPIKTPEDLKGLKFRTQGGQVLEQVFSTLGAGSTSIPFTELYTALQQGTVDGQTNTFVNIESKKFDEIQKYLTVSGETRVDLGLFVNKKFMDSLNEPTRKIVEEGLKAGTDSARQAAKTMNVESRQKLEERGNIEIYELTTQEIDAFREAWAPIYDEFSSIIGEEYIEAAKQTNE</sequence>